<feature type="transmembrane region" description="Helical" evidence="14">
    <location>
        <begin position="43"/>
        <end position="60"/>
    </location>
</feature>
<dbReference type="InterPro" id="IPR004358">
    <property type="entry name" value="Sig_transdc_His_kin-like_C"/>
</dbReference>
<evidence type="ECO:0000256" key="5">
    <source>
        <dbReference type="ARBA" id="ARBA00022553"/>
    </source>
</evidence>
<dbReference type="SUPFAM" id="SSF55874">
    <property type="entry name" value="ATPase domain of HSP90 chaperone/DNA topoisomerase II/histidine kinase"/>
    <property type="match status" value="1"/>
</dbReference>
<dbReference type="EC" id="2.7.13.3" evidence="3"/>
<feature type="domain" description="Histidine kinase" evidence="15">
    <location>
        <begin position="462"/>
        <end position="564"/>
    </location>
</feature>
<evidence type="ECO:0000256" key="4">
    <source>
        <dbReference type="ARBA" id="ARBA00022475"/>
    </source>
</evidence>
<dbReference type="PRINTS" id="PR00344">
    <property type="entry name" value="BCTRLSENSOR"/>
</dbReference>
<dbReference type="SMART" id="SM00387">
    <property type="entry name" value="HATPase_c"/>
    <property type="match status" value="1"/>
</dbReference>
<dbReference type="InterPro" id="IPR005467">
    <property type="entry name" value="His_kinase_dom"/>
</dbReference>
<evidence type="ECO:0000256" key="3">
    <source>
        <dbReference type="ARBA" id="ARBA00012438"/>
    </source>
</evidence>
<evidence type="ECO:0000256" key="13">
    <source>
        <dbReference type="ARBA" id="ARBA00023136"/>
    </source>
</evidence>
<name>A0A212LWY7_9FIRM</name>
<evidence type="ECO:0000256" key="12">
    <source>
        <dbReference type="ARBA" id="ARBA00023012"/>
    </source>
</evidence>
<keyword evidence="5" id="KW-0597">Phosphoprotein</keyword>
<keyword evidence="9 16" id="KW-0418">Kinase</keyword>
<dbReference type="Gene3D" id="1.10.1760.20">
    <property type="match status" value="1"/>
</dbReference>
<evidence type="ECO:0000259" key="15">
    <source>
        <dbReference type="PROSITE" id="PS50109"/>
    </source>
</evidence>
<keyword evidence="7 14" id="KW-0812">Transmembrane</keyword>
<dbReference type="GO" id="GO:0005524">
    <property type="term" value="F:ATP binding"/>
    <property type="evidence" value="ECO:0007669"/>
    <property type="project" value="UniProtKB-KW"/>
</dbReference>
<dbReference type="InterPro" id="IPR036890">
    <property type="entry name" value="HATPase_C_sf"/>
</dbReference>
<dbReference type="GO" id="GO:0005886">
    <property type="term" value="C:plasma membrane"/>
    <property type="evidence" value="ECO:0007669"/>
    <property type="project" value="UniProtKB-SubCell"/>
</dbReference>
<feature type="transmembrane region" description="Helical" evidence="14">
    <location>
        <begin position="72"/>
        <end position="93"/>
    </location>
</feature>
<dbReference type="InterPro" id="IPR010559">
    <property type="entry name" value="Sig_transdc_His_kin_internal"/>
</dbReference>
<organism evidence="16">
    <name type="scientific">uncultured Sporomusa sp</name>
    <dbReference type="NCBI Taxonomy" id="307249"/>
    <lineage>
        <taxon>Bacteria</taxon>
        <taxon>Bacillati</taxon>
        <taxon>Bacillota</taxon>
        <taxon>Negativicutes</taxon>
        <taxon>Selenomonadales</taxon>
        <taxon>Sporomusaceae</taxon>
        <taxon>Sporomusa</taxon>
        <taxon>environmental samples</taxon>
    </lineage>
</organism>
<dbReference type="Pfam" id="PF06580">
    <property type="entry name" value="His_kinase"/>
    <property type="match status" value="1"/>
</dbReference>
<keyword evidence="8" id="KW-0547">Nucleotide-binding</keyword>
<evidence type="ECO:0000256" key="2">
    <source>
        <dbReference type="ARBA" id="ARBA00004651"/>
    </source>
</evidence>
<dbReference type="PROSITE" id="PS50109">
    <property type="entry name" value="HIS_KIN"/>
    <property type="match status" value="1"/>
</dbReference>
<evidence type="ECO:0000256" key="6">
    <source>
        <dbReference type="ARBA" id="ARBA00022679"/>
    </source>
</evidence>
<dbReference type="Gene3D" id="3.30.450.40">
    <property type="match status" value="1"/>
</dbReference>
<dbReference type="PANTHER" id="PTHR34220:SF7">
    <property type="entry name" value="SENSOR HISTIDINE KINASE YPDA"/>
    <property type="match status" value="1"/>
</dbReference>
<proteinExistence type="predicted"/>
<keyword evidence="4" id="KW-1003">Cell membrane</keyword>
<evidence type="ECO:0000313" key="16">
    <source>
        <dbReference type="EMBL" id="SCM82028.1"/>
    </source>
</evidence>
<dbReference type="RefSeq" id="WP_288184803.1">
    <property type="nucleotide sequence ID" value="NZ_LT608335.1"/>
</dbReference>
<dbReference type="Pfam" id="PF02518">
    <property type="entry name" value="HATPase_c"/>
    <property type="match status" value="1"/>
</dbReference>
<accession>A0A212LWY7</accession>
<gene>
    <name evidence="16" type="ORF">KL86SPO_40513</name>
</gene>
<protein>
    <recommendedName>
        <fullName evidence="3">histidine kinase</fullName>
        <ecNumber evidence="3">2.7.13.3</ecNumber>
    </recommendedName>
</protein>
<keyword evidence="11 14" id="KW-1133">Transmembrane helix</keyword>
<keyword evidence="6" id="KW-0808">Transferase</keyword>
<comment type="subcellular location">
    <subcellularLocation>
        <location evidence="2">Cell membrane</location>
        <topology evidence="2">Multi-pass membrane protein</topology>
    </subcellularLocation>
</comment>
<dbReference type="AlphaFoldDB" id="A0A212LWY7"/>
<dbReference type="Pfam" id="PF07694">
    <property type="entry name" value="5TM-5TMR_LYT"/>
    <property type="match status" value="1"/>
</dbReference>
<comment type="catalytic activity">
    <reaction evidence="1">
        <text>ATP + protein L-histidine = ADP + protein N-phospho-L-histidine.</text>
        <dbReference type="EC" id="2.7.13.3"/>
    </reaction>
</comment>
<evidence type="ECO:0000256" key="1">
    <source>
        <dbReference type="ARBA" id="ARBA00000085"/>
    </source>
</evidence>
<reference evidence="16" key="1">
    <citation type="submission" date="2016-08" db="EMBL/GenBank/DDBJ databases">
        <authorList>
            <person name="Seilhamer J.J."/>
        </authorList>
    </citation>
    <scope>NUCLEOTIDE SEQUENCE</scope>
    <source>
        <strain evidence="16">86</strain>
    </source>
</reference>
<dbReference type="InterPro" id="IPR003594">
    <property type="entry name" value="HATPase_dom"/>
</dbReference>
<dbReference type="GO" id="GO:0000155">
    <property type="term" value="F:phosphorelay sensor kinase activity"/>
    <property type="evidence" value="ECO:0007669"/>
    <property type="project" value="InterPro"/>
</dbReference>
<dbReference type="Gene3D" id="3.30.565.10">
    <property type="entry name" value="Histidine kinase-like ATPase, C-terminal domain"/>
    <property type="match status" value="1"/>
</dbReference>
<feature type="transmembrane region" description="Helical" evidence="14">
    <location>
        <begin position="136"/>
        <end position="156"/>
    </location>
</feature>
<evidence type="ECO:0000256" key="9">
    <source>
        <dbReference type="ARBA" id="ARBA00022777"/>
    </source>
</evidence>
<dbReference type="InterPro" id="IPR029016">
    <property type="entry name" value="GAF-like_dom_sf"/>
</dbReference>
<evidence type="ECO:0000256" key="10">
    <source>
        <dbReference type="ARBA" id="ARBA00022840"/>
    </source>
</evidence>
<feature type="transmembrane region" description="Helical" evidence="14">
    <location>
        <begin position="99"/>
        <end position="124"/>
    </location>
</feature>
<dbReference type="InterPro" id="IPR011620">
    <property type="entry name" value="Sig_transdc_His_kinase_LytS_TM"/>
</dbReference>
<feature type="transmembrane region" description="Helical" evidence="14">
    <location>
        <begin position="168"/>
        <end position="188"/>
    </location>
</feature>
<dbReference type="GO" id="GO:0071555">
    <property type="term" value="P:cell wall organization"/>
    <property type="evidence" value="ECO:0007669"/>
    <property type="project" value="InterPro"/>
</dbReference>
<dbReference type="SUPFAM" id="SSF55781">
    <property type="entry name" value="GAF domain-like"/>
    <property type="match status" value="1"/>
</dbReference>
<keyword evidence="13 14" id="KW-0472">Membrane</keyword>
<dbReference type="InterPro" id="IPR050640">
    <property type="entry name" value="Bact_2-comp_sensor_kinase"/>
</dbReference>
<evidence type="ECO:0000256" key="7">
    <source>
        <dbReference type="ARBA" id="ARBA00022692"/>
    </source>
</evidence>
<dbReference type="EMBL" id="FMJE01000004">
    <property type="protein sequence ID" value="SCM82028.1"/>
    <property type="molecule type" value="Genomic_DNA"/>
</dbReference>
<evidence type="ECO:0000256" key="14">
    <source>
        <dbReference type="SAM" id="Phobius"/>
    </source>
</evidence>
<evidence type="ECO:0000256" key="11">
    <source>
        <dbReference type="ARBA" id="ARBA00022989"/>
    </source>
</evidence>
<dbReference type="PANTHER" id="PTHR34220">
    <property type="entry name" value="SENSOR HISTIDINE KINASE YPDA"/>
    <property type="match status" value="1"/>
</dbReference>
<evidence type="ECO:0000256" key="8">
    <source>
        <dbReference type="ARBA" id="ARBA00022741"/>
    </source>
</evidence>
<keyword evidence="10" id="KW-0067">ATP-binding</keyword>
<sequence>MNLGLMDVIKNIAVLGVAAYLTTQLPPFRRALSQSQYRLRDKLVLICIFGFFSAMGNYLSIPVLGAIANTRIVGAVAGGLLGGPIVGLGAGIIGAIPRYFMGGFTMVPAVMTNVIVGYLSGLVYARYGVRNIGVKAALVVSFGAEVILKLMILAFSSSFEAAWELERIIAIPTTIANCLGVMLFVYIVRDVYQEQEKVQAKAAQQAMQVIKKTNGVLWSGLTITSAQSVAETIYSEIDANAVAVTDTEKVLAFIGDGDDHHIIGQPIITQATKLARKNRHTVITNAKESIGCPVDSCPLTAVIDAPLLVNNRFQGSIKVYKTGAGVILPYEAELVQGIADFLSLQLLHGELEAQTILLAQAEYNSLRAQIHPHFMFNTLGTIRAIIRTDPEQARALIKDLSDIIRRHIRPGREMHTIKQEIDFVDSYIRLEQARFGDRIRIIKVIDPVVCRQAVPVFAVQVLVENAVKHGLSPKKGGGIIEIGVRREDNTVYISVQDNGVGITGKSPEQLLEAQPVSRIAAGIGIGLSNVHARIQRLFGNEFGISIKSRENEGTCVSIRLPWQEVAPDDTSEGSKSCYCR</sequence>
<keyword evidence="12" id="KW-0902">Two-component regulatory system</keyword>